<comment type="caution">
    <text evidence="2">The sequence shown here is derived from an EMBL/GenBank/DDBJ whole genome shotgun (WGS) entry which is preliminary data.</text>
</comment>
<evidence type="ECO:0000313" key="2">
    <source>
        <dbReference type="EMBL" id="GHO85618.1"/>
    </source>
</evidence>
<keyword evidence="3" id="KW-1185">Reference proteome</keyword>
<name>A0ABQ3VIH1_9CHLR</name>
<reference evidence="2 3" key="1">
    <citation type="journal article" date="2021" name="Int. J. Syst. Evol. Microbiol.">
        <title>Reticulibacter mediterranei gen. nov., sp. nov., within the new family Reticulibacteraceae fam. nov., and Ktedonospora formicarum gen. nov., sp. nov., Ktedonobacter robiniae sp. nov., Dictyobacter formicarum sp. nov. and Dictyobacter arantiisoli sp. nov., belonging to the class Ktedonobacteria.</title>
        <authorList>
            <person name="Yabe S."/>
            <person name="Zheng Y."/>
            <person name="Wang C.M."/>
            <person name="Sakai Y."/>
            <person name="Abe K."/>
            <person name="Yokota A."/>
            <person name="Donadio S."/>
            <person name="Cavaletti L."/>
            <person name="Monciardini P."/>
        </authorList>
    </citation>
    <scope>NUCLEOTIDE SEQUENCE [LARGE SCALE GENOMIC DNA]</scope>
    <source>
        <strain evidence="2 3">SOSP1-9</strain>
    </source>
</reference>
<organism evidence="2 3">
    <name type="scientific">Dictyobacter formicarum</name>
    <dbReference type="NCBI Taxonomy" id="2778368"/>
    <lineage>
        <taxon>Bacteria</taxon>
        <taxon>Bacillati</taxon>
        <taxon>Chloroflexota</taxon>
        <taxon>Ktedonobacteria</taxon>
        <taxon>Ktedonobacterales</taxon>
        <taxon>Dictyobacteraceae</taxon>
        <taxon>Dictyobacter</taxon>
    </lineage>
</organism>
<accession>A0ABQ3VIH1</accession>
<evidence type="ECO:0000313" key="3">
    <source>
        <dbReference type="Proteomes" id="UP000635565"/>
    </source>
</evidence>
<protein>
    <recommendedName>
        <fullName evidence="4">Class F sortase</fullName>
    </recommendedName>
</protein>
<dbReference type="Proteomes" id="UP000635565">
    <property type="component" value="Unassembled WGS sequence"/>
</dbReference>
<dbReference type="InterPro" id="IPR005754">
    <property type="entry name" value="Sortase"/>
</dbReference>
<dbReference type="Gene3D" id="2.40.260.10">
    <property type="entry name" value="Sortase"/>
    <property type="match status" value="1"/>
</dbReference>
<dbReference type="InterPro" id="IPR023365">
    <property type="entry name" value="Sortase_dom-sf"/>
</dbReference>
<keyword evidence="1" id="KW-0378">Hydrolase</keyword>
<proteinExistence type="predicted"/>
<dbReference type="Pfam" id="PF04203">
    <property type="entry name" value="Sortase"/>
    <property type="match status" value="1"/>
</dbReference>
<dbReference type="InterPro" id="IPR042001">
    <property type="entry name" value="Sortase_F"/>
</dbReference>
<dbReference type="CDD" id="cd05829">
    <property type="entry name" value="Sortase_F"/>
    <property type="match status" value="1"/>
</dbReference>
<evidence type="ECO:0008006" key="4">
    <source>
        <dbReference type="Google" id="ProtNLM"/>
    </source>
</evidence>
<dbReference type="SUPFAM" id="SSF63817">
    <property type="entry name" value="Sortase"/>
    <property type="match status" value="1"/>
</dbReference>
<dbReference type="RefSeq" id="WP_201363255.1">
    <property type="nucleotide sequence ID" value="NZ_BNJJ01000009.1"/>
</dbReference>
<dbReference type="EMBL" id="BNJJ01000009">
    <property type="protein sequence ID" value="GHO85618.1"/>
    <property type="molecule type" value="Genomic_DNA"/>
</dbReference>
<sequence length="273" mass="28670">MQPPFRPSRSANNTPYAKTNLLFALALLLLLGGVITGWGMCNISSGSTLAYQVTHPDVVFTPDVAHSTPKKVDNSGDQISTNFDHETARLLIQPANNAPLNDSDNGSLPTPIPTPTIDPALSMQNPDVGAHLQIPAIKVDAPVEAVGLNMNNRMDVPSLHGANGVGWFINGPRLGGMGSAVIDGYASQPDGTPGVFGNLANLHKGDVILIVNQNGNVQHFSVLTVRSYPPDQTPATAIFGNGSGTYLNLITCDDNWIPTLSGAPQIVVHAISS</sequence>
<gene>
    <name evidence="2" type="ORF">KSZ_36240</name>
</gene>
<evidence type="ECO:0000256" key="1">
    <source>
        <dbReference type="ARBA" id="ARBA00022801"/>
    </source>
</evidence>